<dbReference type="Proteomes" id="UP000322634">
    <property type="component" value="Unassembled WGS sequence"/>
</dbReference>
<dbReference type="OrthoDB" id="3482024at2"/>
<gene>
    <name evidence="1" type="ORF">FXF65_05185</name>
</gene>
<evidence type="ECO:0000313" key="1">
    <source>
        <dbReference type="EMBL" id="TYC17408.1"/>
    </source>
</evidence>
<dbReference type="EMBL" id="VSFF01000002">
    <property type="protein sequence ID" value="TYC17408.1"/>
    <property type="molecule type" value="Genomic_DNA"/>
</dbReference>
<evidence type="ECO:0000313" key="2">
    <source>
        <dbReference type="Proteomes" id="UP000322634"/>
    </source>
</evidence>
<accession>A0A5D0UG90</accession>
<dbReference type="AlphaFoldDB" id="A0A5D0UG90"/>
<organism evidence="1 2">
    <name type="scientific">Actinomadura syzygii</name>
    <dbReference type="NCBI Taxonomy" id="1427538"/>
    <lineage>
        <taxon>Bacteria</taxon>
        <taxon>Bacillati</taxon>
        <taxon>Actinomycetota</taxon>
        <taxon>Actinomycetes</taxon>
        <taxon>Streptosporangiales</taxon>
        <taxon>Thermomonosporaceae</taxon>
        <taxon>Actinomadura</taxon>
    </lineage>
</organism>
<keyword evidence="2" id="KW-1185">Reference proteome</keyword>
<sequence>MKGARLWALMRRSAGTAVDWRDLTRRDQARAVRDLLAGPCPETVFLFAGLGPEARRAFEVFSDEARAWRSMAEMEAARGRVWSRQGRVWDAGLCVGRAQAYRAAAQQVEDVLIESLDLWGQYERQAGENGR</sequence>
<proteinExistence type="predicted"/>
<reference evidence="1 2" key="1">
    <citation type="submission" date="2019-08" db="EMBL/GenBank/DDBJ databases">
        <title>Actinomadura sp. nov. CYP1-5 isolated from mountain soil.</title>
        <authorList>
            <person name="Songsumanus A."/>
            <person name="Kuncharoen N."/>
            <person name="Kudo T."/>
            <person name="Yuki M."/>
            <person name="Igarashi Y."/>
            <person name="Tanasupawat S."/>
        </authorList>
    </citation>
    <scope>NUCLEOTIDE SEQUENCE [LARGE SCALE GENOMIC DNA]</scope>
    <source>
        <strain evidence="1 2">GKU157</strain>
    </source>
</reference>
<protein>
    <submittedName>
        <fullName evidence="1">Uncharacterized protein</fullName>
    </submittedName>
</protein>
<comment type="caution">
    <text evidence="1">The sequence shown here is derived from an EMBL/GenBank/DDBJ whole genome shotgun (WGS) entry which is preliminary data.</text>
</comment>
<dbReference type="RefSeq" id="WP_148348551.1">
    <property type="nucleotide sequence ID" value="NZ_JBHSBF010000022.1"/>
</dbReference>
<name>A0A5D0UG90_9ACTN</name>